<dbReference type="RefSeq" id="WP_215918811.1">
    <property type="nucleotide sequence ID" value="NZ_JAHKNI010000006.1"/>
</dbReference>
<dbReference type="Pfam" id="PF03466">
    <property type="entry name" value="LysR_substrate"/>
    <property type="match status" value="1"/>
</dbReference>
<feature type="compositionally biased region" description="Low complexity" evidence="6">
    <location>
        <begin position="217"/>
        <end position="260"/>
    </location>
</feature>
<evidence type="ECO:0000256" key="3">
    <source>
        <dbReference type="ARBA" id="ARBA00023125"/>
    </source>
</evidence>
<comment type="caution">
    <text evidence="8">The sequence shown here is derived from an EMBL/GenBank/DDBJ whole genome shotgun (WGS) entry which is preliminary data.</text>
</comment>
<name>A0ABS6B2F6_9NOCA</name>
<dbReference type="PANTHER" id="PTHR30346">
    <property type="entry name" value="TRANSCRIPTIONAL DUAL REGULATOR HCAR-RELATED"/>
    <property type="match status" value="1"/>
</dbReference>
<feature type="region of interest" description="Disordered" evidence="6">
    <location>
        <begin position="178"/>
        <end position="273"/>
    </location>
</feature>
<dbReference type="EMBL" id="JAHKNI010000006">
    <property type="protein sequence ID" value="MBU3063931.1"/>
    <property type="molecule type" value="Genomic_DNA"/>
</dbReference>
<evidence type="ECO:0000256" key="6">
    <source>
        <dbReference type="SAM" id="MobiDB-lite"/>
    </source>
</evidence>
<dbReference type="Gene3D" id="3.40.190.290">
    <property type="match status" value="1"/>
</dbReference>
<organism evidence="8 9">
    <name type="scientific">Nocardia albiluteola</name>
    <dbReference type="NCBI Taxonomy" id="2842303"/>
    <lineage>
        <taxon>Bacteria</taxon>
        <taxon>Bacillati</taxon>
        <taxon>Actinomycetota</taxon>
        <taxon>Actinomycetes</taxon>
        <taxon>Mycobacteriales</taxon>
        <taxon>Nocardiaceae</taxon>
        <taxon>Nocardia</taxon>
    </lineage>
</organism>
<dbReference type="PANTHER" id="PTHR30346:SF0">
    <property type="entry name" value="HCA OPERON TRANSCRIPTIONAL ACTIVATOR HCAR"/>
    <property type="match status" value="1"/>
</dbReference>
<evidence type="ECO:0000256" key="2">
    <source>
        <dbReference type="ARBA" id="ARBA00023015"/>
    </source>
</evidence>
<evidence type="ECO:0000259" key="7">
    <source>
        <dbReference type="Pfam" id="PF03466"/>
    </source>
</evidence>
<reference evidence="8 9" key="1">
    <citation type="submission" date="2021-06" db="EMBL/GenBank/DDBJ databases">
        <title>Actinomycetes sequencing.</title>
        <authorList>
            <person name="Shan Q."/>
        </authorList>
    </citation>
    <scope>NUCLEOTIDE SEQUENCE [LARGE SCALE GENOMIC DNA]</scope>
    <source>
        <strain evidence="8 9">NEAU-G5</strain>
    </source>
</reference>
<keyword evidence="4" id="KW-0010">Activator</keyword>
<comment type="similarity">
    <text evidence="1">Belongs to the LysR transcriptional regulatory family.</text>
</comment>
<proteinExistence type="inferred from homology"/>
<dbReference type="SUPFAM" id="SSF53850">
    <property type="entry name" value="Periplasmic binding protein-like II"/>
    <property type="match status" value="1"/>
</dbReference>
<evidence type="ECO:0000313" key="9">
    <source>
        <dbReference type="Proteomes" id="UP000733379"/>
    </source>
</evidence>
<keyword evidence="5" id="KW-0804">Transcription</keyword>
<evidence type="ECO:0000256" key="4">
    <source>
        <dbReference type="ARBA" id="ARBA00023159"/>
    </source>
</evidence>
<evidence type="ECO:0000256" key="5">
    <source>
        <dbReference type="ARBA" id="ARBA00023163"/>
    </source>
</evidence>
<sequence>MNRIAPDALRVGYVPGVTVSKWARIWAERYPEDVLELIGVPQAEQEGALRDGRVDMCFVRLPIDREGLHAIPLYRELPVVVVPKDHPIALFEQVGTAELADERMQDATDIDALADTVELVAAVGGAAVMPHSLARLHHRKDLVFRTVIGVPETQIALAWPTDLERDAVEHFIGVVRGRTAQSTRGKRSDGGDSAARGGGRSGGGRAQAGKKSGAGTGTAKSASARGAGNSVAGRAASGKSGRSGAGKPASGKSGRSSAGGKSTGGKGQRRGRR</sequence>
<protein>
    <submittedName>
        <fullName evidence="8">LysR family substrate-binding domain-containing protein</fullName>
    </submittedName>
</protein>
<evidence type="ECO:0000313" key="8">
    <source>
        <dbReference type="EMBL" id="MBU3063931.1"/>
    </source>
</evidence>
<gene>
    <name evidence="8" type="ORF">KO481_20660</name>
</gene>
<evidence type="ECO:0000256" key="1">
    <source>
        <dbReference type="ARBA" id="ARBA00009437"/>
    </source>
</evidence>
<dbReference type="Proteomes" id="UP000733379">
    <property type="component" value="Unassembled WGS sequence"/>
</dbReference>
<keyword evidence="2" id="KW-0805">Transcription regulation</keyword>
<keyword evidence="9" id="KW-1185">Reference proteome</keyword>
<feature type="domain" description="LysR substrate-binding" evidence="7">
    <location>
        <begin position="10"/>
        <end position="104"/>
    </location>
</feature>
<accession>A0ABS6B2F6</accession>
<keyword evidence="3" id="KW-0238">DNA-binding</keyword>
<dbReference type="CDD" id="cd08414">
    <property type="entry name" value="PBP2_LTTR_aromatics_like"/>
    <property type="match status" value="1"/>
</dbReference>
<dbReference type="InterPro" id="IPR005119">
    <property type="entry name" value="LysR_subst-bd"/>
</dbReference>
<feature type="compositionally biased region" description="Gly residues" evidence="6">
    <location>
        <begin position="196"/>
        <end position="216"/>
    </location>
</feature>